<proteinExistence type="predicted"/>
<accession>A0ABS9HX05</accession>
<dbReference type="EMBL" id="JAKJPO010000011">
    <property type="protein sequence ID" value="MCF7223106.1"/>
    <property type="molecule type" value="Genomic_DNA"/>
</dbReference>
<evidence type="ECO:0000313" key="2">
    <source>
        <dbReference type="Proteomes" id="UP001430796"/>
    </source>
</evidence>
<evidence type="ECO:0000313" key="1">
    <source>
        <dbReference type="EMBL" id="MCF7223106.1"/>
    </source>
</evidence>
<reference evidence="1 2" key="2">
    <citation type="submission" date="2022-01" db="EMBL/GenBank/DDBJ databases">
        <title>Lysobacter chinensis sp. nov., a bacterium isolated from cow dung compost.</title>
        <authorList>
            <person name="Liu Y."/>
        </authorList>
    </citation>
    <scope>NUCLEOTIDE SEQUENCE [LARGE SCALE GENOMIC DNA]</scope>
    <source>
        <strain evidence="1 2">TLK-CK17</strain>
    </source>
</reference>
<keyword evidence="2" id="KW-1185">Reference proteome</keyword>
<dbReference type="Proteomes" id="UP001430796">
    <property type="component" value="Unassembled WGS sequence"/>
</dbReference>
<sequence>MAVAAGLNRTAQIRYEKGERAPDSDYLTALAGIGVDVLYVLTGVPAPTLKTDEAELLRRYRAAPPAVRTAVAAALGTVAVSQETDPSFAIQSSEIGNVMQGGQTITAPLTFNVGGKKGGKKK</sequence>
<gene>
    <name evidence="1" type="ORF">L3V18_15110</name>
</gene>
<reference evidence="2" key="1">
    <citation type="submission" date="2022-01" db="EMBL/GenBank/DDBJ databases">
        <title>Lysobacter chinensis sp. nov., a bacterium isolated from cow dung compost.</title>
        <authorList>
            <person name="Zhou L.Y."/>
        </authorList>
    </citation>
    <scope>NUCLEOTIDE SEQUENCE [LARGE SCALE GENOMIC DNA]</scope>
    <source>
        <strain evidence="2">TLK-CK17</strain>
    </source>
</reference>
<organism evidence="1 2">
    <name type="scientific">Marilutibacter chinensis</name>
    <dbReference type="NCBI Taxonomy" id="2912247"/>
    <lineage>
        <taxon>Bacteria</taxon>
        <taxon>Pseudomonadati</taxon>
        <taxon>Pseudomonadota</taxon>
        <taxon>Gammaproteobacteria</taxon>
        <taxon>Lysobacterales</taxon>
        <taxon>Lysobacteraceae</taxon>
        <taxon>Marilutibacter</taxon>
    </lineage>
</organism>
<protein>
    <submittedName>
        <fullName evidence="1">XRE family transcriptional regulator</fullName>
    </submittedName>
</protein>
<reference evidence="1 2" key="3">
    <citation type="submission" date="2022-01" db="EMBL/GenBank/DDBJ databases">
        <authorList>
            <person name="Zhou L.Y."/>
        </authorList>
    </citation>
    <scope>NUCLEOTIDE SEQUENCE [LARGE SCALE GENOMIC DNA]</scope>
    <source>
        <strain evidence="1 2">TLK-CK17</strain>
    </source>
</reference>
<comment type="caution">
    <text evidence="1">The sequence shown here is derived from an EMBL/GenBank/DDBJ whole genome shotgun (WGS) entry which is preliminary data.</text>
</comment>
<name>A0ABS9HX05_9GAMM</name>